<dbReference type="GO" id="GO:0003700">
    <property type="term" value="F:DNA-binding transcription factor activity"/>
    <property type="evidence" value="ECO:0007669"/>
    <property type="project" value="InterPro"/>
</dbReference>
<dbReference type="InterPro" id="IPR051446">
    <property type="entry name" value="HTH_trans_reg/aminotransferase"/>
</dbReference>
<dbReference type="InterPro" id="IPR004839">
    <property type="entry name" value="Aminotransferase_I/II_large"/>
</dbReference>
<dbReference type="GO" id="GO:0003677">
    <property type="term" value="F:DNA binding"/>
    <property type="evidence" value="ECO:0007669"/>
    <property type="project" value="UniProtKB-KW"/>
</dbReference>
<reference evidence="7 8" key="1">
    <citation type="submission" date="2018-05" db="EMBL/GenBank/DDBJ databases">
        <title>Genomic Encyclopedia of Type Strains, Phase IV (KMG-IV): sequencing the most valuable type-strain genomes for metagenomic binning, comparative biology and taxonomic classification.</title>
        <authorList>
            <person name="Goeker M."/>
        </authorList>
    </citation>
    <scope>NUCLEOTIDE SEQUENCE [LARGE SCALE GENOMIC DNA]</scope>
    <source>
        <strain evidence="7 8">DSM 23606</strain>
    </source>
</reference>
<dbReference type="SUPFAM" id="SSF53383">
    <property type="entry name" value="PLP-dependent transferases"/>
    <property type="match status" value="1"/>
</dbReference>
<dbReference type="CDD" id="cd07377">
    <property type="entry name" value="WHTH_GntR"/>
    <property type="match status" value="1"/>
</dbReference>
<proteinExistence type="inferred from homology"/>
<keyword evidence="2" id="KW-0663">Pyridoxal phosphate</keyword>
<dbReference type="AlphaFoldDB" id="A0A317MTG9"/>
<dbReference type="Gene3D" id="1.10.10.10">
    <property type="entry name" value="Winged helix-like DNA-binding domain superfamily/Winged helix DNA-binding domain"/>
    <property type="match status" value="1"/>
</dbReference>
<comment type="similarity">
    <text evidence="1">In the C-terminal section; belongs to the class-I pyridoxal-phosphate-dependent aminotransferase family.</text>
</comment>
<dbReference type="Gene3D" id="3.40.640.10">
    <property type="entry name" value="Type I PLP-dependent aspartate aminotransferase-like (Major domain)"/>
    <property type="match status" value="1"/>
</dbReference>
<accession>A0A317MTG9</accession>
<dbReference type="InterPro" id="IPR000524">
    <property type="entry name" value="Tscrpt_reg_HTH_GntR"/>
</dbReference>
<dbReference type="GO" id="GO:0030170">
    <property type="term" value="F:pyridoxal phosphate binding"/>
    <property type="evidence" value="ECO:0007669"/>
    <property type="project" value="InterPro"/>
</dbReference>
<dbReference type="InterPro" id="IPR015421">
    <property type="entry name" value="PyrdxlP-dep_Trfase_major"/>
</dbReference>
<keyword evidence="4" id="KW-0238">DNA-binding</keyword>
<dbReference type="CDD" id="cd00609">
    <property type="entry name" value="AAT_like"/>
    <property type="match status" value="1"/>
</dbReference>
<evidence type="ECO:0000313" key="8">
    <source>
        <dbReference type="Proteomes" id="UP000246569"/>
    </source>
</evidence>
<comment type="caution">
    <text evidence="7">The sequence shown here is derived from an EMBL/GenBank/DDBJ whole genome shotgun (WGS) entry which is preliminary data.</text>
</comment>
<evidence type="ECO:0000256" key="4">
    <source>
        <dbReference type="ARBA" id="ARBA00023125"/>
    </source>
</evidence>
<dbReference type="PANTHER" id="PTHR46577:SF1">
    <property type="entry name" value="HTH-TYPE TRANSCRIPTIONAL REGULATORY PROTEIN GABR"/>
    <property type="match status" value="1"/>
</dbReference>
<keyword evidence="3" id="KW-0805">Transcription regulation</keyword>
<dbReference type="PANTHER" id="PTHR46577">
    <property type="entry name" value="HTH-TYPE TRANSCRIPTIONAL REGULATORY PROTEIN GABR"/>
    <property type="match status" value="1"/>
</dbReference>
<evidence type="ECO:0000313" key="7">
    <source>
        <dbReference type="EMBL" id="PWV61018.1"/>
    </source>
</evidence>
<protein>
    <submittedName>
        <fullName evidence="7">GntR family transcriptional regulator</fullName>
    </submittedName>
</protein>
<dbReference type="InterPro" id="IPR036388">
    <property type="entry name" value="WH-like_DNA-bd_sf"/>
</dbReference>
<dbReference type="Pfam" id="PF00392">
    <property type="entry name" value="GntR"/>
    <property type="match status" value="1"/>
</dbReference>
<dbReference type="InterPro" id="IPR036390">
    <property type="entry name" value="WH_DNA-bd_sf"/>
</dbReference>
<keyword evidence="8" id="KW-1185">Reference proteome</keyword>
<evidence type="ECO:0000256" key="3">
    <source>
        <dbReference type="ARBA" id="ARBA00023015"/>
    </source>
</evidence>
<dbReference type="InterPro" id="IPR015424">
    <property type="entry name" value="PyrdxlP-dep_Trfase"/>
</dbReference>
<feature type="domain" description="HTH gntR-type" evidence="6">
    <location>
        <begin position="17"/>
        <end position="85"/>
    </location>
</feature>
<evidence type="ECO:0000259" key="6">
    <source>
        <dbReference type="PROSITE" id="PS50949"/>
    </source>
</evidence>
<gene>
    <name evidence="7" type="ORF">C7443_10632</name>
</gene>
<dbReference type="EMBL" id="QGTJ01000006">
    <property type="protein sequence ID" value="PWV61018.1"/>
    <property type="molecule type" value="Genomic_DNA"/>
</dbReference>
<evidence type="ECO:0000256" key="1">
    <source>
        <dbReference type="ARBA" id="ARBA00005384"/>
    </source>
</evidence>
<organism evidence="7 8">
    <name type="scientific">Plasticicumulans acidivorans</name>
    <dbReference type="NCBI Taxonomy" id="886464"/>
    <lineage>
        <taxon>Bacteria</taxon>
        <taxon>Pseudomonadati</taxon>
        <taxon>Pseudomonadota</taxon>
        <taxon>Gammaproteobacteria</taxon>
        <taxon>Candidatus Competibacteraceae</taxon>
        <taxon>Plasticicumulans</taxon>
    </lineage>
</organism>
<evidence type="ECO:0000256" key="2">
    <source>
        <dbReference type="ARBA" id="ARBA00022898"/>
    </source>
</evidence>
<keyword evidence="5" id="KW-0804">Transcription</keyword>
<name>A0A317MTG9_9GAMM</name>
<evidence type="ECO:0000256" key="5">
    <source>
        <dbReference type="ARBA" id="ARBA00023163"/>
    </source>
</evidence>
<dbReference type="SUPFAM" id="SSF46785">
    <property type="entry name" value="Winged helix' DNA-binding domain"/>
    <property type="match status" value="1"/>
</dbReference>
<dbReference type="Pfam" id="PF00155">
    <property type="entry name" value="Aminotran_1_2"/>
    <property type="match status" value="1"/>
</dbReference>
<dbReference type="SMART" id="SM00345">
    <property type="entry name" value="HTH_GNTR"/>
    <property type="match status" value="1"/>
</dbReference>
<dbReference type="OrthoDB" id="9808770at2"/>
<dbReference type="RefSeq" id="WP_110018698.1">
    <property type="nucleotide sequence ID" value="NZ_QGTJ01000006.1"/>
</dbReference>
<dbReference type="PROSITE" id="PS50949">
    <property type="entry name" value="HTH_GNTR"/>
    <property type="match status" value="1"/>
</dbReference>
<sequence>MRRDWNLSIDIDRRAPLALSQQIAQAIIEKIRLGLLRPGEALPGTRELAARLALNRKTVVTAYDELAAQGWLLAQGKRGTFVSPQLPAPARAATPAERDVEAGLPAADYAVYGTPWTPADTAGRELIEFSDGVPDSRIVAFDALSSAFRRALIETVRGNLLGYGDPRGLLALRERIAAMLRHERGLHADAQTLCLVRGSQMGIYLAARVLVQPGDVVAIERLSYPPARAAFEACGARVVAIEQDAAGLLPEALEQLCRRQRLRAIYLTPHHQFPTTVTLPADRRLRLLALAEQFGFVIVEDDYDHEFHFAGTPLLPMASIDRCGKVMYVGSLSKVLAPGLRVGYVVAPEPVIARLAGAVMQIDRQGNAVTERAVVELFDSGELARHIRRARRIYAQRRQLTMHWLREQLAGALSFREPDGGLALWLQLAPALDVARLQRDALAEHVGILPGSTFRDDGAAVNALRLGYGGLDERELLRGLQGLQRAILRQRPAGA</sequence>
<dbReference type="Proteomes" id="UP000246569">
    <property type="component" value="Unassembled WGS sequence"/>
</dbReference>